<accession>A0ABV6P2C4</accession>
<feature type="region of interest" description="Disordered" evidence="1">
    <location>
        <begin position="97"/>
        <end position="126"/>
    </location>
</feature>
<gene>
    <name evidence="3" type="ORF">ACFFHU_23985</name>
</gene>
<feature type="region of interest" description="Disordered" evidence="1">
    <location>
        <begin position="1"/>
        <end position="29"/>
    </location>
</feature>
<keyword evidence="4" id="KW-1185">Reference proteome</keyword>
<keyword evidence="2" id="KW-0472">Membrane</keyword>
<dbReference type="RefSeq" id="WP_377342457.1">
    <property type="nucleotide sequence ID" value="NZ_JBHLUE010000019.1"/>
</dbReference>
<organism evidence="3 4">
    <name type="scientific">Plantactinospora siamensis</name>
    <dbReference type="NCBI Taxonomy" id="555372"/>
    <lineage>
        <taxon>Bacteria</taxon>
        <taxon>Bacillati</taxon>
        <taxon>Actinomycetota</taxon>
        <taxon>Actinomycetes</taxon>
        <taxon>Micromonosporales</taxon>
        <taxon>Micromonosporaceae</taxon>
        <taxon>Plantactinospora</taxon>
    </lineage>
</organism>
<comment type="caution">
    <text evidence="3">The sequence shown here is derived from an EMBL/GenBank/DDBJ whole genome shotgun (WGS) entry which is preliminary data.</text>
</comment>
<feature type="transmembrane region" description="Helical" evidence="2">
    <location>
        <begin position="38"/>
        <end position="59"/>
    </location>
</feature>
<keyword evidence="2" id="KW-1133">Transmembrane helix</keyword>
<evidence type="ECO:0000313" key="4">
    <source>
        <dbReference type="Proteomes" id="UP001589894"/>
    </source>
</evidence>
<name>A0ABV6P2C4_9ACTN</name>
<evidence type="ECO:0000256" key="1">
    <source>
        <dbReference type="SAM" id="MobiDB-lite"/>
    </source>
</evidence>
<protein>
    <submittedName>
        <fullName evidence="3">Uncharacterized protein</fullName>
    </submittedName>
</protein>
<dbReference type="EMBL" id="JBHLUE010000019">
    <property type="protein sequence ID" value="MFC0567185.1"/>
    <property type="molecule type" value="Genomic_DNA"/>
</dbReference>
<feature type="compositionally biased region" description="Basic and acidic residues" evidence="1">
    <location>
        <begin position="117"/>
        <end position="126"/>
    </location>
</feature>
<sequence length="363" mass="38448">MRGDPPPAPRAGDAAFEPPDPPSGDPARGRWWAGRRTLLPAAVAAAVLLPAAVVVLGALDGAPDRPVRELFAALADRDAERAGRLVGCAAPSCRDPALREGYEPPTDLRTGRVGYGDPRDDTRRPDRSRAYLPITYRIGGTELSSTVWLTRDRVGSSRPWRISDGGMAMVLLVTPAADRVRLGGVTVTAAPVAGAQAAVPVFPGRYAVAIPADDPLVTAAPGDAVIAGRPGALDPVAVPVAVTVKPEAVAAIRIQVAAYLAACARSTELSPRDCPFHVPGIILYERDVHWRVLDQPGIEVKPVDEPRWDGRRATVETVRPGRLEVRYTSMVSPNEFATTVEHPEVSVGGTVTVSPDGALTWSY</sequence>
<reference evidence="3 4" key="1">
    <citation type="submission" date="2024-09" db="EMBL/GenBank/DDBJ databases">
        <authorList>
            <person name="Sun Q."/>
            <person name="Mori K."/>
        </authorList>
    </citation>
    <scope>NUCLEOTIDE SEQUENCE [LARGE SCALE GENOMIC DNA]</scope>
    <source>
        <strain evidence="3 4">TBRC 2205</strain>
    </source>
</reference>
<dbReference type="Proteomes" id="UP001589894">
    <property type="component" value="Unassembled WGS sequence"/>
</dbReference>
<proteinExistence type="predicted"/>
<evidence type="ECO:0000256" key="2">
    <source>
        <dbReference type="SAM" id="Phobius"/>
    </source>
</evidence>
<keyword evidence="2" id="KW-0812">Transmembrane</keyword>
<evidence type="ECO:0000313" key="3">
    <source>
        <dbReference type="EMBL" id="MFC0567185.1"/>
    </source>
</evidence>